<keyword evidence="4 11" id="KW-0963">Cytoplasm</keyword>
<sequence>MTSLQPGKARRILLKLSGEALGGQSGFGIEPEILSATAAQIRKVQEHGVQVVLVIGGGNIFRGAALQKAGLDRVAGDQMGMLATVMNGLAMRDELVRQGGECVLMSAYGIPSISAQYSAVQGREILSKGQALIVAGGTGSPFFTTDTAAILRGVELCCDEVFKATKVDGIYTADPMKDKNAQRFDRLSFDEVLKRELEVMDLTAFALARDHQMSIRVFSMNKEGALLRASLGEDEGTLVCTTGV</sequence>
<feature type="domain" description="Aspartate/glutamate/uridylate kinase" evidence="12">
    <location>
        <begin position="11"/>
        <end position="219"/>
    </location>
</feature>
<dbReference type="Gene3D" id="3.40.1160.10">
    <property type="entry name" value="Acetylglutamate kinase-like"/>
    <property type="match status" value="1"/>
</dbReference>
<protein>
    <recommendedName>
        <fullName evidence="11">Uridylate kinase</fullName>
        <shortName evidence="11">UK</shortName>
        <ecNumber evidence="11">2.7.4.22</ecNumber>
    </recommendedName>
    <alternativeName>
        <fullName evidence="11">Uridine monophosphate kinase</fullName>
        <shortName evidence="11">UMP kinase</shortName>
        <shortName evidence="11">UMPK</shortName>
    </alternativeName>
</protein>
<organism evidence="13 14">
    <name type="scientific">Anaerobiospirillum thomasii</name>
    <dbReference type="NCBI Taxonomy" id="179995"/>
    <lineage>
        <taxon>Bacteria</taxon>
        <taxon>Pseudomonadati</taxon>
        <taxon>Pseudomonadota</taxon>
        <taxon>Gammaproteobacteria</taxon>
        <taxon>Aeromonadales</taxon>
        <taxon>Succinivibrionaceae</taxon>
        <taxon>Anaerobiospirillum</taxon>
    </lineage>
</organism>
<dbReference type="HAMAP" id="MF_01220_B">
    <property type="entry name" value="PyrH_B"/>
    <property type="match status" value="1"/>
</dbReference>
<dbReference type="GO" id="GO:0044210">
    <property type="term" value="P:'de novo' CTP biosynthetic process"/>
    <property type="evidence" value="ECO:0007669"/>
    <property type="project" value="UniProtKB-UniRule"/>
</dbReference>
<dbReference type="PANTHER" id="PTHR42833">
    <property type="entry name" value="URIDYLATE KINASE"/>
    <property type="match status" value="1"/>
</dbReference>
<dbReference type="Pfam" id="PF00696">
    <property type="entry name" value="AA_kinase"/>
    <property type="match status" value="1"/>
</dbReference>
<feature type="binding site" evidence="11">
    <location>
        <position position="58"/>
    </location>
    <ligand>
        <name>ATP</name>
        <dbReference type="ChEBI" id="CHEBI:30616"/>
    </ligand>
</feature>
<keyword evidence="9 11" id="KW-0665">Pyrimidine biosynthesis</keyword>
<comment type="caution">
    <text evidence="11">Lacks conserved residue(s) required for the propagation of feature annotation.</text>
</comment>
<dbReference type="GO" id="GO:0005524">
    <property type="term" value="F:ATP binding"/>
    <property type="evidence" value="ECO:0007669"/>
    <property type="project" value="UniProtKB-KW"/>
</dbReference>
<keyword evidence="5 11" id="KW-0808">Transferase</keyword>
<dbReference type="InterPro" id="IPR036393">
    <property type="entry name" value="AceGlu_kinase-like_sf"/>
</dbReference>
<accession>A0A2X0VQ75</accession>
<evidence type="ECO:0000256" key="8">
    <source>
        <dbReference type="ARBA" id="ARBA00022840"/>
    </source>
</evidence>
<evidence type="ECO:0000256" key="6">
    <source>
        <dbReference type="ARBA" id="ARBA00022741"/>
    </source>
</evidence>
<evidence type="ECO:0000313" key="13">
    <source>
        <dbReference type="EMBL" id="SPT69718.1"/>
    </source>
</evidence>
<keyword evidence="7 11" id="KW-0418">Kinase</keyword>
<evidence type="ECO:0000259" key="12">
    <source>
        <dbReference type="Pfam" id="PF00696"/>
    </source>
</evidence>
<evidence type="ECO:0000256" key="4">
    <source>
        <dbReference type="ARBA" id="ARBA00022490"/>
    </source>
</evidence>
<dbReference type="UniPathway" id="UPA00159">
    <property type="reaction ID" value="UER00275"/>
</dbReference>
<dbReference type="EMBL" id="UAPV01000001">
    <property type="protein sequence ID" value="SPT69718.1"/>
    <property type="molecule type" value="Genomic_DNA"/>
</dbReference>
<evidence type="ECO:0000256" key="10">
    <source>
        <dbReference type="ARBA" id="ARBA00047767"/>
    </source>
</evidence>
<feature type="binding site" evidence="11">
    <location>
        <position position="165"/>
    </location>
    <ligand>
        <name>ATP</name>
        <dbReference type="ChEBI" id="CHEBI:30616"/>
    </ligand>
</feature>
<comment type="catalytic activity">
    <reaction evidence="10 11">
        <text>UMP + ATP = UDP + ADP</text>
        <dbReference type="Rhea" id="RHEA:24400"/>
        <dbReference type="ChEBI" id="CHEBI:30616"/>
        <dbReference type="ChEBI" id="CHEBI:57865"/>
        <dbReference type="ChEBI" id="CHEBI:58223"/>
        <dbReference type="ChEBI" id="CHEBI:456216"/>
        <dbReference type="EC" id="2.7.4.22"/>
    </reaction>
</comment>
<comment type="function">
    <text evidence="11">Catalyzes the reversible phosphorylation of UMP to UDP.</text>
</comment>
<comment type="subcellular location">
    <subcellularLocation>
        <location evidence="1 11">Cytoplasm</location>
    </subcellularLocation>
</comment>
<name>A0A2X0VQ75_9GAMM</name>
<dbReference type="GO" id="GO:0005829">
    <property type="term" value="C:cytosol"/>
    <property type="evidence" value="ECO:0007669"/>
    <property type="project" value="TreeGrafter"/>
</dbReference>
<dbReference type="InterPro" id="IPR015963">
    <property type="entry name" value="Uridylate_kinase_bac"/>
</dbReference>
<evidence type="ECO:0000256" key="7">
    <source>
        <dbReference type="ARBA" id="ARBA00022777"/>
    </source>
</evidence>
<comment type="pathway">
    <text evidence="2 11">Pyrimidine metabolism; CTP biosynthesis via de novo pathway; UDP from UMP (UMPK route): step 1/1.</text>
</comment>
<proteinExistence type="inferred from homology"/>
<dbReference type="OrthoDB" id="9807458at2"/>
<feature type="binding site" evidence="11">
    <location>
        <position position="174"/>
    </location>
    <ligand>
        <name>ATP</name>
        <dbReference type="ChEBI" id="CHEBI:30616"/>
    </ligand>
</feature>
<keyword evidence="6 11" id="KW-0547">Nucleotide-binding</keyword>
<comment type="activity regulation">
    <text evidence="11">Allosterically activated by GTP. Inhibited by UTP.</text>
</comment>
<comment type="subunit">
    <text evidence="11">Homohexamer.</text>
</comment>
<evidence type="ECO:0000256" key="1">
    <source>
        <dbReference type="ARBA" id="ARBA00004496"/>
    </source>
</evidence>
<dbReference type="PIRSF" id="PIRSF005650">
    <property type="entry name" value="Uridylate_kin"/>
    <property type="match status" value="1"/>
</dbReference>
<reference evidence="13 14" key="1">
    <citation type="submission" date="2018-06" db="EMBL/GenBank/DDBJ databases">
        <authorList>
            <consortium name="Pathogen Informatics"/>
            <person name="Doyle S."/>
        </authorList>
    </citation>
    <scope>NUCLEOTIDE SEQUENCE [LARGE SCALE GENOMIC DNA]</scope>
    <source>
        <strain evidence="13 14">NCTC13093</strain>
    </source>
</reference>
<dbReference type="NCBIfam" id="TIGR02075">
    <property type="entry name" value="pyrH_bact"/>
    <property type="match status" value="1"/>
</dbReference>
<dbReference type="CDD" id="cd04254">
    <property type="entry name" value="AAK_UMPK-PyrH-Ec"/>
    <property type="match status" value="1"/>
</dbReference>
<dbReference type="EC" id="2.7.4.22" evidence="11"/>
<feature type="binding site" evidence="11">
    <location>
        <position position="57"/>
    </location>
    <ligand>
        <name>UMP</name>
        <dbReference type="ChEBI" id="CHEBI:57865"/>
    </ligand>
</feature>
<dbReference type="GO" id="GO:0006225">
    <property type="term" value="P:UDP biosynthetic process"/>
    <property type="evidence" value="ECO:0007669"/>
    <property type="project" value="TreeGrafter"/>
</dbReference>
<dbReference type="InterPro" id="IPR001048">
    <property type="entry name" value="Asp/Glu/Uridylate_kinase"/>
</dbReference>
<comment type="similarity">
    <text evidence="3 11">Belongs to the UMP kinase family.</text>
</comment>
<keyword evidence="14" id="KW-1185">Reference proteome</keyword>
<feature type="binding site" evidence="11">
    <location>
        <position position="62"/>
    </location>
    <ligand>
        <name>ATP</name>
        <dbReference type="ChEBI" id="CHEBI:30616"/>
    </ligand>
</feature>
<feature type="binding site" evidence="11">
    <location>
        <begin position="138"/>
        <end position="145"/>
    </location>
    <ligand>
        <name>UMP</name>
        <dbReference type="ChEBI" id="CHEBI:57865"/>
    </ligand>
</feature>
<dbReference type="Proteomes" id="UP000250086">
    <property type="component" value="Unassembled WGS sequence"/>
</dbReference>
<dbReference type="RefSeq" id="WP_113743867.1">
    <property type="nucleotide sequence ID" value="NZ_UAPU01000007.1"/>
</dbReference>
<keyword evidence="11" id="KW-0021">Allosteric enzyme</keyword>
<evidence type="ECO:0000256" key="9">
    <source>
        <dbReference type="ARBA" id="ARBA00022975"/>
    </source>
</evidence>
<dbReference type="GO" id="GO:0033862">
    <property type="term" value="F:UMP kinase activity"/>
    <property type="evidence" value="ECO:0007669"/>
    <property type="project" value="UniProtKB-EC"/>
</dbReference>
<evidence type="ECO:0000256" key="2">
    <source>
        <dbReference type="ARBA" id="ARBA00004791"/>
    </source>
</evidence>
<dbReference type="SUPFAM" id="SSF53633">
    <property type="entry name" value="Carbamate kinase-like"/>
    <property type="match status" value="1"/>
</dbReference>
<dbReference type="PANTHER" id="PTHR42833:SF4">
    <property type="entry name" value="URIDYLATE KINASE PUMPKIN, CHLOROPLASTIC"/>
    <property type="match status" value="1"/>
</dbReference>
<feature type="binding site" evidence="11">
    <location>
        <begin position="15"/>
        <end position="18"/>
    </location>
    <ligand>
        <name>ATP</name>
        <dbReference type="ChEBI" id="CHEBI:30616"/>
    </ligand>
</feature>
<feature type="binding site" evidence="11">
    <location>
        <position position="77"/>
    </location>
    <ligand>
        <name>UMP</name>
        <dbReference type="ChEBI" id="CHEBI:57865"/>
    </ligand>
</feature>
<dbReference type="AlphaFoldDB" id="A0A2X0VQ75"/>
<gene>
    <name evidence="11 13" type="primary">pyrH</name>
    <name evidence="13" type="ORF">NCTC13093_01098</name>
</gene>
<feature type="region of interest" description="Involved in allosteric activation by GTP" evidence="11">
    <location>
        <begin position="23"/>
        <end position="28"/>
    </location>
</feature>
<evidence type="ECO:0000256" key="11">
    <source>
        <dbReference type="HAMAP-Rule" id="MF_01220"/>
    </source>
</evidence>
<evidence type="ECO:0000256" key="3">
    <source>
        <dbReference type="ARBA" id="ARBA00007614"/>
    </source>
</evidence>
<feature type="binding site" evidence="11">
    <location>
        <position position="171"/>
    </location>
    <ligand>
        <name>ATP</name>
        <dbReference type="ChEBI" id="CHEBI:30616"/>
    </ligand>
</feature>
<keyword evidence="8 11" id="KW-0067">ATP-binding</keyword>
<evidence type="ECO:0000256" key="5">
    <source>
        <dbReference type="ARBA" id="ARBA00022679"/>
    </source>
</evidence>
<evidence type="ECO:0000313" key="14">
    <source>
        <dbReference type="Proteomes" id="UP000250086"/>
    </source>
</evidence>
<dbReference type="InterPro" id="IPR011817">
    <property type="entry name" value="Uridylate_kinase"/>
</dbReference>
<dbReference type="FunFam" id="3.40.1160.10:FF:000001">
    <property type="entry name" value="Uridylate kinase"/>
    <property type="match status" value="1"/>
</dbReference>